<dbReference type="CDD" id="cd18126">
    <property type="entry name" value="GAPDH_I_C"/>
    <property type="match status" value="1"/>
</dbReference>
<dbReference type="PATRIC" id="fig|1200352.3.peg.1530"/>
<evidence type="ECO:0000313" key="8">
    <source>
        <dbReference type="Proteomes" id="UP000014809"/>
    </source>
</evidence>
<gene>
    <name evidence="7" type="ORF">A606_07505</name>
</gene>
<reference evidence="7 8" key="1">
    <citation type="submission" date="2012-06" db="EMBL/GenBank/DDBJ databases">
        <title>Complete genome sequence of Corynebacterium terpenotabidum Y-11 (=DSM 44721).</title>
        <authorList>
            <person name="Ruckert C."/>
            <person name="Albersmeier A."/>
            <person name="Al-Dilaimi A."/>
            <person name="Szczepanowski R."/>
            <person name="Kalinowski J."/>
        </authorList>
    </citation>
    <scope>NUCLEOTIDE SEQUENCE [LARGE SCALE GENOMIC DNA]</scope>
    <source>
        <strain evidence="7 8">Y-11</strain>
    </source>
</reference>
<dbReference type="RefSeq" id="WP_020441509.1">
    <property type="nucleotide sequence ID" value="NC_021663.1"/>
</dbReference>
<dbReference type="SUPFAM" id="SSF55347">
    <property type="entry name" value="Glyceraldehyde-3-phosphate dehydrogenase-like, C-terminal domain"/>
    <property type="match status" value="1"/>
</dbReference>
<dbReference type="eggNOG" id="COG0057">
    <property type="taxonomic scope" value="Bacteria"/>
</dbReference>
<feature type="domain" description="Glyceraldehyde 3-phosphate dehydrogenase NAD(P) binding" evidence="6">
    <location>
        <begin position="126"/>
        <end position="287"/>
    </location>
</feature>
<name>S4XKN4_9CORY</name>
<dbReference type="Gene3D" id="3.30.360.10">
    <property type="entry name" value="Dihydrodipicolinate Reductase, domain 2"/>
    <property type="match status" value="1"/>
</dbReference>
<dbReference type="KEGG" id="cter:A606_07505"/>
<dbReference type="PANTHER" id="PTHR43454">
    <property type="entry name" value="GLYCERALDEHYDE-3-PHOSPHATE DEHYDROGENASE"/>
    <property type="match status" value="1"/>
</dbReference>
<dbReference type="PRINTS" id="PR00078">
    <property type="entry name" value="G3PDHDRGNASE"/>
</dbReference>
<dbReference type="InterPro" id="IPR020830">
    <property type="entry name" value="GlycerAld_3-P_DH_AS"/>
</dbReference>
<dbReference type="InterPro" id="IPR036291">
    <property type="entry name" value="NAD(P)-bd_dom_sf"/>
</dbReference>
<evidence type="ECO:0000259" key="6">
    <source>
        <dbReference type="SMART" id="SM00846"/>
    </source>
</evidence>
<evidence type="ECO:0000256" key="5">
    <source>
        <dbReference type="RuleBase" id="RU361160"/>
    </source>
</evidence>
<dbReference type="EC" id="1.2.1.-" evidence="5"/>
<evidence type="ECO:0000256" key="2">
    <source>
        <dbReference type="ARBA" id="ARBA00021022"/>
    </source>
</evidence>
<keyword evidence="8" id="KW-1185">Reference proteome</keyword>
<dbReference type="Proteomes" id="UP000014809">
    <property type="component" value="Chromosome"/>
</dbReference>
<dbReference type="PROSITE" id="PS00071">
    <property type="entry name" value="GAPDH"/>
    <property type="match status" value="1"/>
</dbReference>
<dbReference type="Gene3D" id="3.40.50.720">
    <property type="entry name" value="NAD(P)-binding Rossmann-like Domain"/>
    <property type="match status" value="1"/>
</dbReference>
<dbReference type="Pfam" id="PF02800">
    <property type="entry name" value="Gp_dh_C"/>
    <property type="match status" value="1"/>
</dbReference>
<dbReference type="GO" id="GO:0050661">
    <property type="term" value="F:NADP binding"/>
    <property type="evidence" value="ECO:0007669"/>
    <property type="project" value="InterPro"/>
</dbReference>
<dbReference type="InterPro" id="IPR020829">
    <property type="entry name" value="GlycerAld_3-P_DH_cat"/>
</dbReference>
<dbReference type="InterPro" id="IPR020828">
    <property type="entry name" value="GlycerAld_3-P_DH_NAD(P)-bd"/>
</dbReference>
<dbReference type="GO" id="GO:0006006">
    <property type="term" value="P:glucose metabolic process"/>
    <property type="evidence" value="ECO:0007669"/>
    <property type="project" value="InterPro"/>
</dbReference>
<dbReference type="EMBL" id="CP003696">
    <property type="protein sequence ID" value="AGP31148.1"/>
    <property type="molecule type" value="Genomic_DNA"/>
</dbReference>
<dbReference type="Pfam" id="PF00044">
    <property type="entry name" value="Gp_dh_N"/>
    <property type="match status" value="1"/>
</dbReference>
<dbReference type="STRING" id="1200352.A606_07505"/>
<dbReference type="CDD" id="cd05214">
    <property type="entry name" value="GAPDH_I_N"/>
    <property type="match status" value="1"/>
</dbReference>
<organism evidence="7 8">
    <name type="scientific">Corynebacterium terpenotabidum Y-11</name>
    <dbReference type="NCBI Taxonomy" id="1200352"/>
    <lineage>
        <taxon>Bacteria</taxon>
        <taxon>Bacillati</taxon>
        <taxon>Actinomycetota</taxon>
        <taxon>Actinomycetes</taxon>
        <taxon>Mycobacteriales</taxon>
        <taxon>Corynebacteriaceae</taxon>
        <taxon>Corynebacterium</taxon>
    </lineage>
</organism>
<dbReference type="SMART" id="SM00846">
    <property type="entry name" value="Gp_dh_N"/>
    <property type="match status" value="1"/>
</dbReference>
<evidence type="ECO:0000256" key="3">
    <source>
        <dbReference type="ARBA" id="ARBA00023002"/>
    </source>
</evidence>
<dbReference type="InterPro" id="IPR006424">
    <property type="entry name" value="Glyceraldehyde-3-P_DH_1"/>
</dbReference>
<dbReference type="AlphaFoldDB" id="S4XKN4"/>
<dbReference type="SUPFAM" id="SSF51735">
    <property type="entry name" value="NAD(P)-binding Rossmann-fold domains"/>
    <property type="match status" value="1"/>
</dbReference>
<evidence type="ECO:0000256" key="1">
    <source>
        <dbReference type="ARBA" id="ARBA00007406"/>
    </source>
</evidence>
<proteinExistence type="inferred from homology"/>
<sequence>MTAEAPANQSDWSSRIALAQQMLPLITRLHNEHNVVTSVFGRLLVNVTDIDIIKNHRYARLVTDRELPLTATLPIMQELVSMNLGTASIDLGRLATGFEAEGGDLRTYLERELAEVIDKHSEKDPVDVVLYGFGRIGRLLARLLISREATYGGVRLRAVVLRKKSSDDIDKRASLLRRDSIHGAFDGAITVDEENEVIWANGTAIQVIYASDPSDIDYTAYGIDNAILVDNTGAWRDRAGLSKHLESKGIAKVLLTAPGKGDVKNIVYGINHDDIEDTDRVLSAASCTTNGITPVLKVINDRYGIVHGHVETVHSFTNDQNLTDNFHKGPRRGRAAGLNMVLTETGAAKAVAKALPELAGKLTGNAIRVPTPDVSMAVLNLNLASETSRDEVNDYLNKVALHSDLRQQIDYIKSPDVVSSDFVGSTHAGIVDGLATIAEGNNLVLYVWYDNEYGYSNQVIRIVEDIAGARPQVYPKRIESAELA</sequence>
<dbReference type="OrthoDB" id="9803304at2"/>
<dbReference type="NCBIfam" id="NF006139">
    <property type="entry name" value="PRK08289.1"/>
    <property type="match status" value="1"/>
</dbReference>
<protein>
    <recommendedName>
        <fullName evidence="2 5">Glyceraldehyde-3-phosphate dehydrogenase</fullName>
        <ecNumber evidence="5">1.2.1.-</ecNumber>
    </recommendedName>
</protein>
<comment type="similarity">
    <text evidence="1 4">Belongs to the glyceraldehyde-3-phosphate dehydrogenase family.</text>
</comment>
<dbReference type="NCBIfam" id="TIGR01534">
    <property type="entry name" value="GAPDH-I"/>
    <property type="match status" value="1"/>
</dbReference>
<evidence type="ECO:0000256" key="4">
    <source>
        <dbReference type="RuleBase" id="RU000397"/>
    </source>
</evidence>
<keyword evidence="3 5" id="KW-0560">Oxidoreductase</keyword>
<dbReference type="GO" id="GO:0051287">
    <property type="term" value="F:NAD binding"/>
    <property type="evidence" value="ECO:0007669"/>
    <property type="project" value="InterPro"/>
</dbReference>
<dbReference type="InterPro" id="IPR020831">
    <property type="entry name" value="GlycerAld/Erythrose_P_DH"/>
</dbReference>
<dbReference type="PANTHER" id="PTHR43454:SF1">
    <property type="entry name" value="GLYCERALDEHYDE 3-PHOSPHATE DEHYDROGENASE NAD(P) BINDING DOMAIN-CONTAINING PROTEIN"/>
    <property type="match status" value="1"/>
</dbReference>
<dbReference type="HOGENOM" id="CLU_030140_1_1_11"/>
<dbReference type="GO" id="GO:0004365">
    <property type="term" value="F:glyceraldehyde-3-phosphate dehydrogenase (NAD+) (phosphorylating) activity"/>
    <property type="evidence" value="ECO:0007669"/>
    <property type="project" value="UniProtKB-ARBA"/>
</dbReference>
<accession>S4XKN4</accession>
<evidence type="ECO:0000313" key="7">
    <source>
        <dbReference type="EMBL" id="AGP31148.1"/>
    </source>
</evidence>